<evidence type="ECO:0000313" key="3">
    <source>
        <dbReference type="Proteomes" id="UP000319976"/>
    </source>
</evidence>
<dbReference type="Gene3D" id="3.40.50.150">
    <property type="entry name" value="Vaccinia Virus protein VP39"/>
    <property type="match status" value="1"/>
</dbReference>
<dbReference type="InterPro" id="IPR013216">
    <property type="entry name" value="Methyltransf_11"/>
</dbReference>
<dbReference type="EMBL" id="CP036316">
    <property type="protein sequence ID" value="QDT66695.1"/>
    <property type="molecule type" value="Genomic_DNA"/>
</dbReference>
<proteinExistence type="predicted"/>
<evidence type="ECO:0000313" key="2">
    <source>
        <dbReference type="EMBL" id="QDT66695.1"/>
    </source>
</evidence>
<name>A0A517TE99_9PLAN</name>
<dbReference type="Pfam" id="PF08241">
    <property type="entry name" value="Methyltransf_11"/>
    <property type="match status" value="1"/>
</dbReference>
<accession>A0A517TE99</accession>
<evidence type="ECO:0000259" key="1">
    <source>
        <dbReference type="Pfam" id="PF08241"/>
    </source>
</evidence>
<dbReference type="GO" id="GO:0008757">
    <property type="term" value="F:S-adenosylmethionine-dependent methyltransferase activity"/>
    <property type="evidence" value="ECO:0007669"/>
    <property type="project" value="InterPro"/>
</dbReference>
<reference evidence="2 3" key="1">
    <citation type="submission" date="2019-02" db="EMBL/GenBank/DDBJ databases">
        <title>Deep-cultivation of Planctomycetes and their phenomic and genomic characterization uncovers novel biology.</title>
        <authorList>
            <person name="Wiegand S."/>
            <person name="Jogler M."/>
            <person name="Boedeker C."/>
            <person name="Pinto D."/>
            <person name="Vollmers J."/>
            <person name="Rivas-Marin E."/>
            <person name="Kohn T."/>
            <person name="Peeters S.H."/>
            <person name="Heuer A."/>
            <person name="Rast P."/>
            <person name="Oberbeckmann S."/>
            <person name="Bunk B."/>
            <person name="Jeske O."/>
            <person name="Meyerdierks A."/>
            <person name="Storesund J.E."/>
            <person name="Kallscheuer N."/>
            <person name="Luecker S."/>
            <person name="Lage O.M."/>
            <person name="Pohl T."/>
            <person name="Merkel B.J."/>
            <person name="Hornburger P."/>
            <person name="Mueller R.-W."/>
            <person name="Bruemmer F."/>
            <person name="Labrenz M."/>
            <person name="Spormann A.M."/>
            <person name="Op den Camp H."/>
            <person name="Overmann J."/>
            <person name="Amann R."/>
            <person name="Jetten M.S.M."/>
            <person name="Mascher T."/>
            <person name="Medema M.H."/>
            <person name="Devos D.P."/>
            <person name="Kaster A.-K."/>
            <person name="Ovreas L."/>
            <person name="Rohde M."/>
            <person name="Galperin M.Y."/>
            <person name="Jogler C."/>
        </authorList>
    </citation>
    <scope>NUCLEOTIDE SEQUENCE [LARGE SCALE GENOMIC DNA]</scope>
    <source>
        <strain evidence="2 3">V22</strain>
    </source>
</reference>
<dbReference type="AlphaFoldDB" id="A0A517TE99"/>
<dbReference type="KEGG" id="chya:V22_39660"/>
<feature type="domain" description="Methyltransferase type 11" evidence="1">
    <location>
        <begin position="64"/>
        <end position="159"/>
    </location>
</feature>
<gene>
    <name evidence="2" type="ORF">V22_39660</name>
</gene>
<sequence length="273" mass="30619">MPVPPKLIAIAMSHLRTNAAAWDRLVRSGSVFAKVATDEECAKPLKTLDSRGWLPLSVEGMEVLCLAAGGGWQSILYAAAGAKVTVVDLSDEMLNLDQREADQRGYQIECVRASMDSLEMLGDGRYDIVHQPVSTCYIPKIVSVYREVARVLKVGGSYISQHKQPTSQQVSGRTRDGAYIVGLEYYRDSSLPQTDDQSYREPGTTEFLHRWDQLIGELCRAGFVLEDLTEPYRVQENAAVGHWGHRARYVPPYVRLKARRVKHEPREASIWTP</sequence>
<dbReference type="InterPro" id="IPR029063">
    <property type="entry name" value="SAM-dependent_MTases_sf"/>
</dbReference>
<organism evidence="2 3">
    <name type="scientific">Calycomorphotria hydatis</name>
    <dbReference type="NCBI Taxonomy" id="2528027"/>
    <lineage>
        <taxon>Bacteria</taxon>
        <taxon>Pseudomonadati</taxon>
        <taxon>Planctomycetota</taxon>
        <taxon>Planctomycetia</taxon>
        <taxon>Planctomycetales</taxon>
        <taxon>Planctomycetaceae</taxon>
        <taxon>Calycomorphotria</taxon>
    </lineage>
</organism>
<dbReference type="SUPFAM" id="SSF53335">
    <property type="entry name" value="S-adenosyl-L-methionine-dependent methyltransferases"/>
    <property type="match status" value="1"/>
</dbReference>
<protein>
    <recommendedName>
        <fullName evidence="1">Methyltransferase type 11 domain-containing protein</fullName>
    </recommendedName>
</protein>
<dbReference type="CDD" id="cd02440">
    <property type="entry name" value="AdoMet_MTases"/>
    <property type="match status" value="1"/>
</dbReference>
<dbReference type="Proteomes" id="UP000319976">
    <property type="component" value="Chromosome"/>
</dbReference>
<keyword evidence="3" id="KW-1185">Reference proteome</keyword>